<keyword evidence="1" id="KW-1133">Transmembrane helix</keyword>
<keyword evidence="1" id="KW-0472">Membrane</keyword>
<protein>
    <submittedName>
        <fullName evidence="2">Stage V sporulation protein AE</fullName>
    </submittedName>
</protein>
<feature type="transmembrane region" description="Helical" evidence="1">
    <location>
        <begin position="83"/>
        <end position="112"/>
    </location>
</feature>
<evidence type="ECO:0000313" key="2">
    <source>
        <dbReference type="EMBL" id="UUF08059.1"/>
    </source>
</evidence>
<dbReference type="RefSeq" id="WP_212724576.1">
    <property type="nucleotide sequence ID" value="NZ_CP071250.1"/>
</dbReference>
<dbReference type="AlphaFoldDB" id="A0A9Q9CFL1"/>
<feature type="transmembrane region" description="Helical" evidence="1">
    <location>
        <begin position="31"/>
        <end position="48"/>
    </location>
</feature>
<feature type="transmembrane region" description="Helical" evidence="1">
    <location>
        <begin position="6"/>
        <end position="24"/>
    </location>
</feature>
<evidence type="ECO:0000256" key="1">
    <source>
        <dbReference type="SAM" id="Phobius"/>
    </source>
</evidence>
<keyword evidence="1" id="KW-0812">Transmembrane</keyword>
<dbReference type="InterPro" id="IPR014204">
    <property type="entry name" value="Spore_V_AE"/>
</dbReference>
<dbReference type="Proteomes" id="UP001058072">
    <property type="component" value="Chromosome"/>
</dbReference>
<reference evidence="2" key="1">
    <citation type="submission" date="2021-03" db="EMBL/GenBank/DDBJ databases">
        <title>Comparative Genomics and Metabolomics in the genus Turicibacter.</title>
        <authorList>
            <person name="Maki J."/>
            <person name="Looft T."/>
        </authorList>
    </citation>
    <scope>NUCLEOTIDE SEQUENCE</scope>
    <source>
        <strain evidence="2">ISU324</strain>
    </source>
</reference>
<feature type="transmembrane region" description="Helical" evidence="1">
    <location>
        <begin position="54"/>
        <end position="71"/>
    </location>
</feature>
<dbReference type="Pfam" id="PF03862">
    <property type="entry name" value="SpoVAC_SpoVAEB"/>
    <property type="match status" value="1"/>
</dbReference>
<dbReference type="InterPro" id="IPR005562">
    <property type="entry name" value="SpoVA"/>
</dbReference>
<proteinExistence type="predicted"/>
<dbReference type="PANTHER" id="PTHR38450:SF2">
    <property type="entry name" value="STAGE V SPORULATION PROTEIN AEB"/>
    <property type="match status" value="1"/>
</dbReference>
<dbReference type="EMBL" id="CP071250">
    <property type="protein sequence ID" value="UUF08059.1"/>
    <property type="molecule type" value="Genomic_DNA"/>
</dbReference>
<dbReference type="PANTHER" id="PTHR38450">
    <property type="entry name" value="STAGE V SPORULATION PROTEIN AC-RELATED"/>
    <property type="match status" value="1"/>
</dbReference>
<sequence length="116" mass="12199">MIFIKAFIVGGIICAIGQLILDYFKLTPAHITCGFVVVGAALDVFGLYDKLIKFAGAGAQLPIMSFGHSVIHGAMEKSEQLGFIGIGMGMFDLTASGITAAILFAFIVALIFKPKG</sequence>
<evidence type="ECO:0000313" key="3">
    <source>
        <dbReference type="Proteomes" id="UP001058072"/>
    </source>
</evidence>
<gene>
    <name evidence="2" type="primary">spoVAE</name>
    <name evidence="2" type="ORF">J0J70_10615</name>
</gene>
<name>A0A9Q9CFL1_9FIRM</name>
<dbReference type="NCBIfam" id="TIGR02839">
    <property type="entry name" value="spore_V_AE"/>
    <property type="match status" value="1"/>
</dbReference>
<accession>A0A9Q9CFL1</accession>
<organism evidence="2 3">
    <name type="scientific">Turicibacter bilis</name>
    <dbReference type="NCBI Taxonomy" id="2735723"/>
    <lineage>
        <taxon>Bacteria</taxon>
        <taxon>Bacillati</taxon>
        <taxon>Bacillota</taxon>
        <taxon>Erysipelotrichia</taxon>
        <taxon>Erysipelotrichales</taxon>
        <taxon>Turicibacteraceae</taxon>
        <taxon>Turicibacter</taxon>
    </lineage>
</organism>